<dbReference type="AlphaFoldDB" id="K5VBC3"/>
<keyword evidence="7" id="KW-1185">Reference proteome</keyword>
<dbReference type="PANTHER" id="PTHR43735:SF3">
    <property type="entry name" value="FERROPTOSIS SUPPRESSOR PROTEIN 1"/>
    <property type="match status" value="1"/>
</dbReference>
<dbReference type="GeneID" id="18907562"/>
<dbReference type="GO" id="GO:0050660">
    <property type="term" value="F:flavin adenine dinucleotide binding"/>
    <property type="evidence" value="ECO:0007669"/>
    <property type="project" value="TreeGrafter"/>
</dbReference>
<dbReference type="EMBL" id="JH931140">
    <property type="protein sequence ID" value="EKM48363.1"/>
    <property type="molecule type" value="Genomic_DNA"/>
</dbReference>
<dbReference type="GO" id="GO:0005737">
    <property type="term" value="C:cytoplasm"/>
    <property type="evidence" value="ECO:0007669"/>
    <property type="project" value="TreeGrafter"/>
</dbReference>
<dbReference type="Pfam" id="PF07992">
    <property type="entry name" value="Pyr_redox_2"/>
    <property type="match status" value="1"/>
</dbReference>
<dbReference type="Proteomes" id="UP000008370">
    <property type="component" value="Unassembled WGS sequence"/>
</dbReference>
<evidence type="ECO:0000256" key="2">
    <source>
        <dbReference type="ARBA" id="ARBA00022630"/>
    </source>
</evidence>
<evidence type="ECO:0000256" key="3">
    <source>
        <dbReference type="ARBA" id="ARBA00022827"/>
    </source>
</evidence>
<reference evidence="6 7" key="1">
    <citation type="journal article" date="2012" name="BMC Genomics">
        <title>Comparative genomics of the white-rot fungi, Phanerochaete carnosa and P. chrysosporium, to elucidate the genetic basis of the distinct wood types they colonize.</title>
        <authorList>
            <person name="Suzuki H."/>
            <person name="MacDonald J."/>
            <person name="Syed K."/>
            <person name="Salamov A."/>
            <person name="Hori C."/>
            <person name="Aerts A."/>
            <person name="Henrissat B."/>
            <person name="Wiebenga A."/>
            <person name="vanKuyk P.A."/>
            <person name="Barry K."/>
            <person name="Lindquist E."/>
            <person name="LaButti K."/>
            <person name="Lapidus A."/>
            <person name="Lucas S."/>
            <person name="Coutinho P."/>
            <person name="Gong Y."/>
            <person name="Samejima M."/>
            <person name="Mahadevan R."/>
            <person name="Abou-Zaid M."/>
            <person name="de Vries R.P."/>
            <person name="Igarashi K."/>
            <person name="Yadav J.S."/>
            <person name="Grigoriev I.V."/>
            <person name="Master E.R."/>
        </authorList>
    </citation>
    <scope>NUCLEOTIDE SEQUENCE [LARGE SCALE GENOMIC DNA]</scope>
    <source>
        <strain evidence="6 7">HHB-10118-sp</strain>
    </source>
</reference>
<evidence type="ECO:0000313" key="6">
    <source>
        <dbReference type="EMBL" id="EKM48363.1"/>
    </source>
</evidence>
<dbReference type="RefSeq" id="XP_007403085.1">
    <property type="nucleotide sequence ID" value="XM_007403023.1"/>
</dbReference>
<gene>
    <name evidence="6" type="ORF">PHACADRAFT_109059</name>
</gene>
<protein>
    <recommendedName>
        <fullName evidence="5">FAD/NAD(P)-binding domain-containing protein</fullName>
    </recommendedName>
</protein>
<dbReference type="InParanoid" id="K5VBC3"/>
<dbReference type="HOGENOM" id="CLU_019845_4_1_1"/>
<dbReference type="SUPFAM" id="SSF51905">
    <property type="entry name" value="FAD/NAD(P)-binding domain"/>
    <property type="match status" value="1"/>
</dbReference>
<accession>K5VBC3</accession>
<dbReference type="PANTHER" id="PTHR43735">
    <property type="entry name" value="APOPTOSIS-INDUCING FACTOR 1"/>
    <property type="match status" value="1"/>
</dbReference>
<keyword evidence="3" id="KW-0274">FAD</keyword>
<name>K5VBC3_PHACS</name>
<keyword evidence="4" id="KW-0560">Oxidoreductase</keyword>
<evidence type="ECO:0000313" key="7">
    <source>
        <dbReference type="Proteomes" id="UP000008370"/>
    </source>
</evidence>
<feature type="domain" description="FAD/NAD(P)-binding" evidence="5">
    <location>
        <begin position="1"/>
        <end position="141"/>
    </location>
</feature>
<dbReference type="OrthoDB" id="202203at2759"/>
<evidence type="ECO:0000256" key="1">
    <source>
        <dbReference type="ARBA" id="ARBA00006442"/>
    </source>
</evidence>
<sequence>IAGGGAVGIELAGEIREAHPNTKVTIVHSETRLLSDVYPEKLRKNLEQKVLAQGITLIDQDYIDVFPDPLFVTDVVTRKGKTIKDADLVIQAFGSRPNTDVINTLGAGVLTEAGHVKVKPTLELPDHPGVFAAGDIIDWHEQKQALKSGSHMSVVVPNLLSFLRGQSQKKVYKGSTEMIVVPIGRLHGSGYFGVLWGVILGDWFASMIKGKDLLVDMSRKSLNY</sequence>
<dbReference type="InterPro" id="IPR036188">
    <property type="entry name" value="FAD/NAD-bd_sf"/>
</dbReference>
<dbReference type="Gene3D" id="3.50.50.100">
    <property type="match status" value="1"/>
</dbReference>
<keyword evidence="2" id="KW-0285">Flavoprotein</keyword>
<feature type="non-terminal residue" evidence="6">
    <location>
        <position position="1"/>
    </location>
</feature>
<evidence type="ECO:0000259" key="5">
    <source>
        <dbReference type="Pfam" id="PF07992"/>
    </source>
</evidence>
<dbReference type="KEGG" id="pco:PHACADRAFT_109059"/>
<organism evidence="6 7">
    <name type="scientific">Phanerochaete carnosa (strain HHB-10118-sp)</name>
    <name type="common">White-rot fungus</name>
    <name type="synonym">Peniophora carnosa</name>
    <dbReference type="NCBI Taxonomy" id="650164"/>
    <lineage>
        <taxon>Eukaryota</taxon>
        <taxon>Fungi</taxon>
        <taxon>Dikarya</taxon>
        <taxon>Basidiomycota</taxon>
        <taxon>Agaricomycotina</taxon>
        <taxon>Agaricomycetes</taxon>
        <taxon>Polyporales</taxon>
        <taxon>Phanerochaetaceae</taxon>
        <taxon>Phanerochaete</taxon>
    </lineage>
</organism>
<proteinExistence type="inferred from homology"/>
<evidence type="ECO:0000256" key="4">
    <source>
        <dbReference type="ARBA" id="ARBA00023002"/>
    </source>
</evidence>
<dbReference type="STRING" id="650164.K5VBC3"/>
<dbReference type="GO" id="GO:0004174">
    <property type="term" value="F:electron-transferring-flavoprotein dehydrogenase activity"/>
    <property type="evidence" value="ECO:0007669"/>
    <property type="project" value="TreeGrafter"/>
</dbReference>
<comment type="similarity">
    <text evidence="1">Belongs to the FAD-dependent oxidoreductase family.</text>
</comment>
<dbReference type="InterPro" id="IPR023753">
    <property type="entry name" value="FAD/NAD-binding_dom"/>
</dbReference>